<organism evidence="1 2">
    <name type="scientific">Auriscalpium vulgare</name>
    <dbReference type="NCBI Taxonomy" id="40419"/>
    <lineage>
        <taxon>Eukaryota</taxon>
        <taxon>Fungi</taxon>
        <taxon>Dikarya</taxon>
        <taxon>Basidiomycota</taxon>
        <taxon>Agaricomycotina</taxon>
        <taxon>Agaricomycetes</taxon>
        <taxon>Russulales</taxon>
        <taxon>Auriscalpiaceae</taxon>
        <taxon>Auriscalpium</taxon>
    </lineage>
</organism>
<sequence>MSASSPQVTVLYFAAASTATGLSFERVSIPADSAPFRLSALASLLASRHAGTSLGKVLEGSQWSVDAEMVDDPKDVVLNGGEEVAVIPPVSGG</sequence>
<keyword evidence="2" id="KW-1185">Reference proteome</keyword>
<gene>
    <name evidence="1" type="ORF">FA95DRAFT_798468</name>
</gene>
<dbReference type="EMBL" id="MU275869">
    <property type="protein sequence ID" value="KAI0049766.1"/>
    <property type="molecule type" value="Genomic_DNA"/>
</dbReference>
<reference evidence="1" key="2">
    <citation type="journal article" date="2022" name="New Phytol.">
        <title>Evolutionary transition to the ectomycorrhizal habit in the genomes of a hyperdiverse lineage of mushroom-forming fungi.</title>
        <authorList>
            <person name="Looney B."/>
            <person name="Miyauchi S."/>
            <person name="Morin E."/>
            <person name="Drula E."/>
            <person name="Courty P.E."/>
            <person name="Kohler A."/>
            <person name="Kuo A."/>
            <person name="LaButti K."/>
            <person name="Pangilinan J."/>
            <person name="Lipzen A."/>
            <person name="Riley R."/>
            <person name="Andreopoulos W."/>
            <person name="He G."/>
            <person name="Johnson J."/>
            <person name="Nolan M."/>
            <person name="Tritt A."/>
            <person name="Barry K.W."/>
            <person name="Grigoriev I.V."/>
            <person name="Nagy L.G."/>
            <person name="Hibbett D."/>
            <person name="Henrissat B."/>
            <person name="Matheny P.B."/>
            <person name="Labbe J."/>
            <person name="Martin F.M."/>
        </authorList>
    </citation>
    <scope>NUCLEOTIDE SEQUENCE</scope>
    <source>
        <strain evidence="1">FP105234-sp</strain>
    </source>
</reference>
<name>A0ACB8S063_9AGAM</name>
<proteinExistence type="predicted"/>
<accession>A0ACB8S063</accession>
<protein>
    <submittedName>
        <fullName evidence="1">Uncharacterized protein</fullName>
    </submittedName>
</protein>
<dbReference type="Proteomes" id="UP000814033">
    <property type="component" value="Unassembled WGS sequence"/>
</dbReference>
<comment type="caution">
    <text evidence="1">The sequence shown here is derived from an EMBL/GenBank/DDBJ whole genome shotgun (WGS) entry which is preliminary data.</text>
</comment>
<evidence type="ECO:0000313" key="1">
    <source>
        <dbReference type="EMBL" id="KAI0049766.1"/>
    </source>
</evidence>
<evidence type="ECO:0000313" key="2">
    <source>
        <dbReference type="Proteomes" id="UP000814033"/>
    </source>
</evidence>
<reference evidence="1" key="1">
    <citation type="submission" date="2021-02" db="EMBL/GenBank/DDBJ databases">
        <authorList>
            <consortium name="DOE Joint Genome Institute"/>
            <person name="Ahrendt S."/>
            <person name="Looney B.P."/>
            <person name="Miyauchi S."/>
            <person name="Morin E."/>
            <person name="Drula E."/>
            <person name="Courty P.E."/>
            <person name="Chicoki N."/>
            <person name="Fauchery L."/>
            <person name="Kohler A."/>
            <person name="Kuo A."/>
            <person name="Labutti K."/>
            <person name="Pangilinan J."/>
            <person name="Lipzen A."/>
            <person name="Riley R."/>
            <person name="Andreopoulos W."/>
            <person name="He G."/>
            <person name="Johnson J."/>
            <person name="Barry K.W."/>
            <person name="Grigoriev I.V."/>
            <person name="Nagy L."/>
            <person name="Hibbett D."/>
            <person name="Henrissat B."/>
            <person name="Matheny P.B."/>
            <person name="Labbe J."/>
            <person name="Martin F."/>
        </authorList>
    </citation>
    <scope>NUCLEOTIDE SEQUENCE</scope>
    <source>
        <strain evidence="1">FP105234-sp</strain>
    </source>
</reference>